<dbReference type="Pfam" id="PF25917">
    <property type="entry name" value="BSH_RND"/>
    <property type="match status" value="1"/>
</dbReference>
<dbReference type="InterPro" id="IPR050739">
    <property type="entry name" value="MFP"/>
</dbReference>
<dbReference type="Gene3D" id="2.40.50.100">
    <property type="match status" value="1"/>
</dbReference>
<evidence type="ECO:0000256" key="1">
    <source>
        <dbReference type="ARBA" id="ARBA00004167"/>
    </source>
</evidence>
<proteinExistence type="predicted"/>
<dbReference type="PANTHER" id="PTHR30386">
    <property type="entry name" value="MEMBRANE FUSION SUBUNIT OF EMRAB-TOLC MULTIDRUG EFFLUX PUMP"/>
    <property type="match status" value="1"/>
</dbReference>
<dbReference type="RefSeq" id="WP_002684106.1">
    <property type="nucleotide sequence ID" value="NZ_CM001795.1"/>
</dbReference>
<dbReference type="PATRIC" id="fig|999432.5.peg.1170"/>
<feature type="domain" description="Multidrug resistance protein MdtA-like barrel-sandwich hybrid" evidence="6">
    <location>
        <begin position="67"/>
        <end position="267"/>
    </location>
</feature>
<protein>
    <recommendedName>
        <fullName evidence="9">Membrane fusion protein biotin-lipoyl like domain-containing protein</fullName>
    </recommendedName>
</protein>
<evidence type="ECO:0000313" key="8">
    <source>
        <dbReference type="EMBL" id="EMB33743.1"/>
    </source>
</evidence>
<comment type="subcellular location">
    <subcellularLocation>
        <location evidence="1">Membrane</location>
        <topology evidence="1">Single-pass membrane protein</topology>
    </subcellularLocation>
</comment>
<evidence type="ECO:0000259" key="6">
    <source>
        <dbReference type="Pfam" id="PF25917"/>
    </source>
</evidence>
<dbReference type="GO" id="GO:0016020">
    <property type="term" value="C:membrane"/>
    <property type="evidence" value="ECO:0007669"/>
    <property type="project" value="UniProtKB-SubCell"/>
</dbReference>
<evidence type="ECO:0000259" key="7">
    <source>
        <dbReference type="Pfam" id="PF26002"/>
    </source>
</evidence>
<keyword evidence="4 5" id="KW-0472">Membrane</keyword>
<dbReference type="PANTHER" id="PTHR30386:SF26">
    <property type="entry name" value="TRANSPORT PROTEIN COMB"/>
    <property type="match status" value="1"/>
</dbReference>
<gene>
    <name evidence="8" type="ORF">HMPREF9726_01123</name>
</gene>
<name>A0A0E2E6K9_TREDN</name>
<dbReference type="InterPro" id="IPR058625">
    <property type="entry name" value="MdtA-like_BSH"/>
</dbReference>
<dbReference type="HOGENOM" id="CLU_023976_7_1_12"/>
<evidence type="ECO:0000256" key="4">
    <source>
        <dbReference type="ARBA" id="ARBA00023136"/>
    </source>
</evidence>
<reference evidence="8" key="1">
    <citation type="submission" date="2012-01" db="EMBL/GenBank/DDBJ databases">
        <title>The Genome Sequence of Treponema denticola H-22.</title>
        <authorList>
            <consortium name="The Broad Institute Genome Sequencing Platform"/>
            <person name="Earl A."/>
            <person name="Ward D."/>
            <person name="Feldgarden M."/>
            <person name="Gevers D."/>
            <person name="Blanton J.M."/>
            <person name="Fenno C.J."/>
            <person name="Baranova O.V."/>
            <person name="Mathney J."/>
            <person name="Dewhirst F.E."/>
            <person name="Izard J."/>
            <person name="Young S.K."/>
            <person name="Zeng Q."/>
            <person name="Gargeya S."/>
            <person name="Fitzgerald M."/>
            <person name="Haas B."/>
            <person name="Abouelleil A."/>
            <person name="Alvarado L."/>
            <person name="Arachchi H.M."/>
            <person name="Berlin A."/>
            <person name="Chapman S.B."/>
            <person name="Gearin G."/>
            <person name="Goldberg J."/>
            <person name="Griggs A."/>
            <person name="Gujja S."/>
            <person name="Hansen M."/>
            <person name="Heiman D."/>
            <person name="Howarth C."/>
            <person name="Larimer J."/>
            <person name="Lui A."/>
            <person name="MacDonald P.J.P."/>
            <person name="McCowen C."/>
            <person name="Montmayeur A."/>
            <person name="Murphy C."/>
            <person name="Neiman D."/>
            <person name="Pearson M."/>
            <person name="Priest M."/>
            <person name="Roberts A."/>
            <person name="Saif S."/>
            <person name="Shea T."/>
            <person name="Sisk P."/>
            <person name="Stolte C."/>
            <person name="Sykes S."/>
            <person name="Wortman J."/>
            <person name="Nusbaum C."/>
            <person name="Birren B."/>
        </authorList>
    </citation>
    <scope>NUCLEOTIDE SEQUENCE [LARGE SCALE GENOMIC DNA]</scope>
    <source>
        <strain evidence="8">H-22</strain>
    </source>
</reference>
<dbReference type="Pfam" id="PF26002">
    <property type="entry name" value="Beta-barrel_AprE"/>
    <property type="match status" value="1"/>
</dbReference>
<dbReference type="Gene3D" id="1.10.287.470">
    <property type="entry name" value="Helix hairpin bin"/>
    <property type="match status" value="1"/>
</dbReference>
<keyword evidence="3 5" id="KW-1133">Transmembrane helix</keyword>
<comment type="caution">
    <text evidence="8">The sequence shown here is derived from an EMBL/GenBank/DDBJ whole genome shotgun (WGS) entry which is preliminary data.</text>
</comment>
<evidence type="ECO:0008006" key="9">
    <source>
        <dbReference type="Google" id="ProtNLM"/>
    </source>
</evidence>
<dbReference type="Gene3D" id="2.40.30.170">
    <property type="match status" value="1"/>
</dbReference>
<dbReference type="AlphaFoldDB" id="A0A0E2E6K9"/>
<dbReference type="Proteomes" id="UP000011705">
    <property type="component" value="Chromosome"/>
</dbReference>
<sequence>MKSILYVEDLTYTGEVLQEQKTGIFSSVISIICLLALCTTAWLILGKKEEVVRASGMVRPIENVSFVKSFTAGKIQNIHFTSGQYVEKGAILLSIDDTVAQKERQNLEDLMIKIEQKIKDTEACIVSAEKDLMLVPFERKIAYKRMENYFSVKTNLEKALELNSRIFEEEKVLPDFSLANQKIELLNLNVEKSKRDLEQYKNSFFHSLLSEKETLEFQKENLSNSIFKMEESLKLFTVYAPISGEVQEISSLNCGDNVFSGQEILKIVPSSSENIRVVLRLPSSKAGLVREDMKVRLKFPAFPHHEFGSLDGQVETILPDVFLGAKSSEYAVFVKLDGNTLPDKKGMAHFLKVGLDAEASIITETGSILSFILKRLEVK</sequence>
<accession>A0A0E2E6K9</accession>
<organism evidence="8">
    <name type="scientific">Treponema denticola H-22</name>
    <dbReference type="NCBI Taxonomy" id="999432"/>
    <lineage>
        <taxon>Bacteria</taxon>
        <taxon>Pseudomonadati</taxon>
        <taxon>Spirochaetota</taxon>
        <taxon>Spirochaetia</taxon>
        <taxon>Spirochaetales</taxon>
        <taxon>Treponemataceae</taxon>
        <taxon>Treponema</taxon>
    </lineage>
</organism>
<dbReference type="EMBL" id="AGDV01000010">
    <property type="protein sequence ID" value="EMB33743.1"/>
    <property type="molecule type" value="Genomic_DNA"/>
</dbReference>
<evidence type="ECO:0000256" key="5">
    <source>
        <dbReference type="SAM" id="Phobius"/>
    </source>
</evidence>
<dbReference type="InterPro" id="IPR058982">
    <property type="entry name" value="Beta-barrel_AprE"/>
</dbReference>
<dbReference type="PRINTS" id="PR01490">
    <property type="entry name" value="RTXTOXIND"/>
</dbReference>
<evidence type="ECO:0000256" key="3">
    <source>
        <dbReference type="ARBA" id="ARBA00022989"/>
    </source>
</evidence>
<feature type="transmembrane region" description="Helical" evidence="5">
    <location>
        <begin position="24"/>
        <end position="45"/>
    </location>
</feature>
<keyword evidence="2 5" id="KW-0812">Transmembrane</keyword>
<feature type="domain" description="AprE-like beta-barrel" evidence="7">
    <location>
        <begin position="279"/>
        <end position="363"/>
    </location>
</feature>
<evidence type="ECO:0000256" key="2">
    <source>
        <dbReference type="ARBA" id="ARBA00022692"/>
    </source>
</evidence>